<feature type="domain" description="Late embryogenesis abundant protein LEA-2 subgroup" evidence="7">
    <location>
        <begin position="126"/>
        <end position="229"/>
    </location>
</feature>
<keyword evidence="3 6" id="KW-1133">Transmembrane helix</keyword>
<dbReference type="AlphaFoldDB" id="A0AAP0M1Y2"/>
<sequence>MADQPKIHPVQEDIEAQQKPTAPLVPRDTSKSDHGDPAAAERYPPFQRTIPVMHSKPPKRKRSCLCKCMCWTISLLLILIIIIAATVGILWLAFKPKLPKFSVDRMQVSQLNLSDNSSLEATFNVTITARNPNEKIGIYYEGGSRINVYYTDTKLCEGSLPKFYQGHKNTTVLNIPLTGQTENATALVNTLQERQQRTGNVPLNLRVKQPVRIKLGKLKLMKVNFRVRCRLVVNSLNPDNNSIRIQDSSCKFRFRL</sequence>
<dbReference type="GO" id="GO:0098542">
    <property type="term" value="P:defense response to other organism"/>
    <property type="evidence" value="ECO:0007669"/>
    <property type="project" value="InterPro"/>
</dbReference>
<evidence type="ECO:0000256" key="1">
    <source>
        <dbReference type="ARBA" id="ARBA00004167"/>
    </source>
</evidence>
<dbReference type="Proteomes" id="UP001428341">
    <property type="component" value="Unassembled WGS sequence"/>
</dbReference>
<dbReference type="InterPro" id="IPR004864">
    <property type="entry name" value="LEA_2"/>
</dbReference>
<feature type="compositionally biased region" description="Basic and acidic residues" evidence="5">
    <location>
        <begin position="1"/>
        <end position="11"/>
    </location>
</feature>
<proteinExistence type="predicted"/>
<evidence type="ECO:0000313" key="8">
    <source>
        <dbReference type="EMBL" id="KAK9193776.1"/>
    </source>
</evidence>
<comment type="subcellular location">
    <subcellularLocation>
        <location evidence="1">Membrane</location>
        <topology evidence="1">Single-pass membrane protein</topology>
    </subcellularLocation>
</comment>
<keyword evidence="9" id="KW-1185">Reference proteome</keyword>
<dbReference type="GO" id="GO:0005886">
    <property type="term" value="C:plasma membrane"/>
    <property type="evidence" value="ECO:0007669"/>
    <property type="project" value="TreeGrafter"/>
</dbReference>
<feature type="transmembrane region" description="Helical" evidence="6">
    <location>
        <begin position="68"/>
        <end position="94"/>
    </location>
</feature>
<evidence type="ECO:0000256" key="6">
    <source>
        <dbReference type="SAM" id="Phobius"/>
    </source>
</evidence>
<evidence type="ECO:0000256" key="2">
    <source>
        <dbReference type="ARBA" id="ARBA00022692"/>
    </source>
</evidence>
<evidence type="ECO:0000256" key="4">
    <source>
        <dbReference type="ARBA" id="ARBA00023136"/>
    </source>
</evidence>
<accession>A0AAP0M1Y2</accession>
<dbReference type="InterPro" id="IPR044839">
    <property type="entry name" value="NDR1-like"/>
</dbReference>
<name>A0AAP0M1Y2_9ROSI</name>
<keyword evidence="4 6" id="KW-0472">Membrane</keyword>
<organism evidence="8 9">
    <name type="scientific">Citrus x changshan-huyou</name>
    <dbReference type="NCBI Taxonomy" id="2935761"/>
    <lineage>
        <taxon>Eukaryota</taxon>
        <taxon>Viridiplantae</taxon>
        <taxon>Streptophyta</taxon>
        <taxon>Embryophyta</taxon>
        <taxon>Tracheophyta</taxon>
        <taxon>Spermatophyta</taxon>
        <taxon>Magnoliopsida</taxon>
        <taxon>eudicotyledons</taxon>
        <taxon>Gunneridae</taxon>
        <taxon>Pentapetalae</taxon>
        <taxon>rosids</taxon>
        <taxon>malvids</taxon>
        <taxon>Sapindales</taxon>
        <taxon>Rutaceae</taxon>
        <taxon>Aurantioideae</taxon>
        <taxon>Citrus</taxon>
    </lineage>
</organism>
<evidence type="ECO:0000256" key="3">
    <source>
        <dbReference type="ARBA" id="ARBA00022989"/>
    </source>
</evidence>
<dbReference type="Pfam" id="PF03168">
    <property type="entry name" value="LEA_2"/>
    <property type="match status" value="1"/>
</dbReference>
<reference evidence="8 9" key="1">
    <citation type="submission" date="2024-05" db="EMBL/GenBank/DDBJ databases">
        <title>Haplotype-resolved chromosome-level genome assembly of Huyou (Citrus changshanensis).</title>
        <authorList>
            <person name="Miao C."/>
            <person name="Chen W."/>
            <person name="Wu Y."/>
            <person name="Wang L."/>
            <person name="Zhao S."/>
            <person name="Grierson D."/>
            <person name="Xu C."/>
            <person name="Chen K."/>
        </authorList>
    </citation>
    <scope>NUCLEOTIDE SEQUENCE [LARGE SCALE GENOMIC DNA]</scope>
    <source>
        <strain evidence="8">01-14</strain>
        <tissue evidence="8">Leaf</tissue>
    </source>
</reference>
<evidence type="ECO:0000259" key="7">
    <source>
        <dbReference type="Pfam" id="PF03168"/>
    </source>
</evidence>
<keyword evidence="2 6" id="KW-0812">Transmembrane</keyword>
<protein>
    <recommendedName>
        <fullName evidence="7">Late embryogenesis abundant protein LEA-2 subgroup domain-containing protein</fullName>
    </recommendedName>
</protein>
<evidence type="ECO:0000256" key="5">
    <source>
        <dbReference type="SAM" id="MobiDB-lite"/>
    </source>
</evidence>
<evidence type="ECO:0000313" key="9">
    <source>
        <dbReference type="Proteomes" id="UP001428341"/>
    </source>
</evidence>
<feature type="region of interest" description="Disordered" evidence="5">
    <location>
        <begin position="1"/>
        <end position="42"/>
    </location>
</feature>
<dbReference type="PANTHER" id="PTHR31234:SF72">
    <property type="entry name" value="NDR1_HIN1-LIKE PROTEIN 6"/>
    <property type="match status" value="1"/>
</dbReference>
<dbReference type="SUPFAM" id="SSF117070">
    <property type="entry name" value="LEA14-like"/>
    <property type="match status" value="1"/>
</dbReference>
<gene>
    <name evidence="8" type="ORF">WN944_004474</name>
</gene>
<dbReference type="PANTHER" id="PTHR31234">
    <property type="entry name" value="LATE EMBRYOGENESIS ABUNDANT (LEA) HYDROXYPROLINE-RICH GLYCOPROTEIN FAMILY"/>
    <property type="match status" value="1"/>
</dbReference>
<comment type="caution">
    <text evidence="8">The sequence shown here is derived from an EMBL/GenBank/DDBJ whole genome shotgun (WGS) entry which is preliminary data.</text>
</comment>
<dbReference type="EMBL" id="JBCGBO010000006">
    <property type="protein sequence ID" value="KAK9193776.1"/>
    <property type="molecule type" value="Genomic_DNA"/>
</dbReference>
<dbReference type="Gene3D" id="2.60.40.1820">
    <property type="match status" value="1"/>
</dbReference>